<dbReference type="OrthoDB" id="44756at2759"/>
<dbReference type="InterPro" id="IPR018937">
    <property type="entry name" value="MMgT"/>
</dbReference>
<keyword evidence="4 8" id="KW-0812">Transmembrane</keyword>
<evidence type="ECO:0000256" key="5">
    <source>
        <dbReference type="ARBA" id="ARBA00022824"/>
    </source>
</evidence>
<dbReference type="GO" id="GO:0031901">
    <property type="term" value="C:early endosome membrane"/>
    <property type="evidence" value="ECO:0007669"/>
    <property type="project" value="UniProtKB-SubCell"/>
</dbReference>
<dbReference type="AlphaFoldDB" id="T2MA47"/>
<evidence type="ECO:0000256" key="1">
    <source>
        <dbReference type="ARBA" id="ARBA00004477"/>
    </source>
</evidence>
<name>T2MA47_HYDVU</name>
<reference evidence="9" key="1">
    <citation type="journal article" date="2013" name="Genome Biol. Evol.">
        <title>Punctuated emergences of genetic and phenotypic innovations in eumetazoan, bilaterian, euteleostome, and hominidae ancestors.</title>
        <authorList>
            <person name="Wenger Y."/>
            <person name="Galliot B."/>
        </authorList>
    </citation>
    <scope>NUCLEOTIDE SEQUENCE</scope>
    <source>
        <tissue evidence="9">Whole animals</tissue>
    </source>
</reference>
<comment type="similarity">
    <text evidence="2 8">Belongs to the membrane magnesium transporter (TC 1.A.67) family.</text>
</comment>
<gene>
    <name evidence="9" type="primary">MMGT1</name>
</gene>
<keyword evidence="8" id="KW-0460">Magnesium</keyword>
<dbReference type="OMA" id="HRGRVMF"/>
<dbReference type="GO" id="GO:0005886">
    <property type="term" value="C:plasma membrane"/>
    <property type="evidence" value="ECO:0007669"/>
    <property type="project" value="TreeGrafter"/>
</dbReference>
<dbReference type="GeneID" id="100199494"/>
<sequence>MDVLGRCLVTVGIISLIHCGYSAIQYRTYLKLIEEEFTSVPIDITLQVLVSVLISIFGIIRIAGELKDIHAAAELASKSWETLGNRASFFTFTHRGQQLFQDK</sequence>
<comment type="function">
    <text evidence="8">Part of the endoplasmic reticulum membrane protein complex (EMC) that enables the energy-independent insertion into endoplasmic reticulum membranes of newly synthesized membrane proteins. May be involved in Mg(2+) transport.</text>
</comment>
<proteinExistence type="evidence at transcript level"/>
<keyword evidence="8" id="KW-0967">Endosome</keyword>
<evidence type="ECO:0000256" key="6">
    <source>
        <dbReference type="ARBA" id="ARBA00022989"/>
    </source>
</evidence>
<accession>T2MA47</accession>
<feature type="transmembrane region" description="Helical" evidence="8">
    <location>
        <begin position="7"/>
        <end position="24"/>
    </location>
</feature>
<dbReference type="GO" id="GO:0022890">
    <property type="term" value="F:inorganic cation transmembrane transporter activity"/>
    <property type="evidence" value="ECO:0007669"/>
    <property type="project" value="TreeGrafter"/>
</dbReference>
<keyword evidence="6 8" id="KW-1133">Transmembrane helix</keyword>
<evidence type="ECO:0000256" key="7">
    <source>
        <dbReference type="ARBA" id="ARBA00023136"/>
    </source>
</evidence>
<evidence type="ECO:0000313" key="9">
    <source>
        <dbReference type="EMBL" id="CDG68785.1"/>
    </source>
</evidence>
<evidence type="ECO:0000256" key="2">
    <source>
        <dbReference type="ARBA" id="ARBA00006109"/>
    </source>
</evidence>
<comment type="subcellular location">
    <subcellularLocation>
        <location evidence="1">Endoplasmic reticulum membrane</location>
        <topology evidence="1">Multi-pass membrane protein</topology>
    </subcellularLocation>
    <subcellularLocation>
        <location evidence="8">Golgi apparatus membrane</location>
        <topology evidence="8">Multi-pass membrane protein</topology>
    </subcellularLocation>
    <subcellularLocation>
        <location evidence="8">Early endosome membrane</location>
        <topology evidence="8">Multi-pass membrane protein</topology>
    </subcellularLocation>
</comment>
<dbReference type="Pfam" id="PF10270">
    <property type="entry name" value="MMgT"/>
    <property type="match status" value="1"/>
</dbReference>
<evidence type="ECO:0000256" key="3">
    <source>
        <dbReference type="ARBA" id="ARBA00011276"/>
    </source>
</evidence>
<dbReference type="GO" id="GO:0000139">
    <property type="term" value="C:Golgi membrane"/>
    <property type="evidence" value="ECO:0007669"/>
    <property type="project" value="UniProtKB-SubCell"/>
</dbReference>
<dbReference type="PANTHER" id="PTHR21181:SF7">
    <property type="entry name" value="ER MEMBRANE PROTEIN COMPLEX SUBUNIT 5"/>
    <property type="match status" value="1"/>
</dbReference>
<keyword evidence="5 8" id="KW-0256">Endoplasmic reticulum</keyword>
<evidence type="ECO:0000256" key="4">
    <source>
        <dbReference type="ARBA" id="ARBA00022692"/>
    </source>
</evidence>
<comment type="subunit">
    <text evidence="3">Component of the ER membrane protein complex (EMC).</text>
</comment>
<feature type="transmembrane region" description="Helical" evidence="8">
    <location>
        <begin position="44"/>
        <end position="63"/>
    </location>
</feature>
<dbReference type="GO" id="GO:0072546">
    <property type="term" value="C:EMC complex"/>
    <property type="evidence" value="ECO:0007669"/>
    <property type="project" value="UniProtKB-UniRule"/>
</dbReference>
<dbReference type="KEGG" id="hmg:100199494"/>
<organism evidence="9">
    <name type="scientific">Hydra vulgaris</name>
    <name type="common">Hydra</name>
    <name type="synonym">Hydra attenuata</name>
    <dbReference type="NCBI Taxonomy" id="6087"/>
    <lineage>
        <taxon>Eukaryota</taxon>
        <taxon>Metazoa</taxon>
        <taxon>Cnidaria</taxon>
        <taxon>Hydrozoa</taxon>
        <taxon>Hydroidolina</taxon>
        <taxon>Anthoathecata</taxon>
        <taxon>Aplanulata</taxon>
        <taxon>Hydridae</taxon>
        <taxon>Hydra</taxon>
    </lineage>
</organism>
<keyword evidence="7 8" id="KW-0472">Membrane</keyword>
<keyword evidence="8" id="KW-0333">Golgi apparatus</keyword>
<evidence type="ECO:0000256" key="8">
    <source>
        <dbReference type="RuleBase" id="RU367002"/>
    </source>
</evidence>
<dbReference type="PANTHER" id="PTHR21181">
    <property type="match status" value="1"/>
</dbReference>
<protein>
    <recommendedName>
        <fullName evidence="8">Membrane magnesium transporter</fullName>
    </recommendedName>
</protein>
<keyword evidence="8" id="KW-0813">Transport</keyword>
<dbReference type="EMBL" id="HAAD01002553">
    <property type="protein sequence ID" value="CDG68785.1"/>
    <property type="molecule type" value="mRNA"/>
</dbReference>